<proteinExistence type="predicted"/>
<feature type="domain" description="Putative regulatory protein FmdB zinc ribbon" evidence="1">
    <location>
        <begin position="1"/>
        <end position="42"/>
    </location>
</feature>
<dbReference type="NCBIfam" id="TIGR02605">
    <property type="entry name" value="CxxC_CxxC_SSSS"/>
    <property type="match status" value="1"/>
</dbReference>
<dbReference type="InterPro" id="IPR013429">
    <property type="entry name" value="Regulatory_FmdB_Zinc_ribbon"/>
</dbReference>
<sequence length="56" mass="6287">MPLHRYKCNKCGEEFTRLVRTQDKGEIKCDKCGSMEVEKLLPRISVGRGKTGEGSS</sequence>
<feature type="non-terminal residue" evidence="2">
    <location>
        <position position="56"/>
    </location>
</feature>
<evidence type="ECO:0000313" key="3">
    <source>
        <dbReference type="Proteomes" id="UP000277457"/>
    </source>
</evidence>
<accession>A0A662D5B9</accession>
<dbReference type="Proteomes" id="UP000277457">
    <property type="component" value="Unassembled WGS sequence"/>
</dbReference>
<evidence type="ECO:0000313" key="2">
    <source>
        <dbReference type="EMBL" id="RLE07784.1"/>
    </source>
</evidence>
<comment type="caution">
    <text evidence="2">The sequence shown here is derived from an EMBL/GenBank/DDBJ whole genome shotgun (WGS) entry which is preliminary data.</text>
</comment>
<name>A0A662D5B9_UNCAE</name>
<reference evidence="2 3" key="1">
    <citation type="submission" date="2018-06" db="EMBL/GenBank/DDBJ databases">
        <title>Extensive metabolic versatility and redundancy in microbially diverse, dynamic hydrothermal sediments.</title>
        <authorList>
            <person name="Dombrowski N."/>
            <person name="Teske A."/>
            <person name="Baker B.J."/>
        </authorList>
    </citation>
    <scope>NUCLEOTIDE SEQUENCE [LARGE SCALE GENOMIC DNA]</scope>
    <source>
        <strain evidence="2">B7_G13</strain>
    </source>
</reference>
<dbReference type="EMBL" id="QMPY01000067">
    <property type="protein sequence ID" value="RLE07784.1"/>
    <property type="molecule type" value="Genomic_DNA"/>
</dbReference>
<organism evidence="2 3">
    <name type="scientific">Aerophobetes bacterium</name>
    <dbReference type="NCBI Taxonomy" id="2030807"/>
    <lineage>
        <taxon>Bacteria</taxon>
        <taxon>Candidatus Aerophobota</taxon>
    </lineage>
</organism>
<gene>
    <name evidence="2" type="ORF">DRZ78_02340</name>
</gene>
<dbReference type="Pfam" id="PF09723">
    <property type="entry name" value="Zn_ribbon_8"/>
    <property type="match status" value="1"/>
</dbReference>
<dbReference type="Gene3D" id="2.20.28.30">
    <property type="entry name" value="RNA polymerase ii, chain L"/>
    <property type="match status" value="1"/>
</dbReference>
<protein>
    <submittedName>
        <fullName evidence="2">Zinc ribbon domain-containing protein</fullName>
    </submittedName>
</protein>
<evidence type="ECO:0000259" key="1">
    <source>
        <dbReference type="SMART" id="SM00834"/>
    </source>
</evidence>
<dbReference type="AlphaFoldDB" id="A0A662D5B9"/>
<dbReference type="SMART" id="SM00834">
    <property type="entry name" value="CxxC_CXXC_SSSS"/>
    <property type="match status" value="1"/>
</dbReference>